<dbReference type="CDD" id="cd00065">
    <property type="entry name" value="FYVE_like_SF"/>
    <property type="match status" value="1"/>
</dbReference>
<name>A0A4P2Q236_SORCE</name>
<organism evidence="1 2">
    <name type="scientific">Sorangium cellulosum</name>
    <name type="common">Polyangium cellulosum</name>
    <dbReference type="NCBI Taxonomy" id="56"/>
    <lineage>
        <taxon>Bacteria</taxon>
        <taxon>Pseudomonadati</taxon>
        <taxon>Myxococcota</taxon>
        <taxon>Polyangia</taxon>
        <taxon>Polyangiales</taxon>
        <taxon>Polyangiaceae</taxon>
        <taxon>Sorangium</taxon>
    </lineage>
</organism>
<evidence type="ECO:0000313" key="2">
    <source>
        <dbReference type="Proteomes" id="UP000295781"/>
    </source>
</evidence>
<dbReference type="OrthoDB" id="5287990at2"/>
<sequence>MYDDILKENNEALWDWITWETLGNPSEKFQKGNELRGFGLWRADYTKLCSAGRSSLGSEHSDPEKELGRADIRICVLTTCDYRKHKALIQTLLPFMPIDKNTGKLQDPHSSTRGTLKKGPYYVLFPYNYDDNAWNSRALGSNLRGPRGSAMKSLETTYDAARLEATLPRWSTASRSCIAVFSTDGVDVGTAHVYGKTERDDWPFRNGKNEREKIFGTTLAKGKKTGQGSTYSAFRSDQKNNQKIKFYSVKTGVHYVGTEEQKVNDKDLLESNSVHAMHRSELISRTMDQYGDAAFEARYQIEILTVLIKGQYSEWDGYQIRDIGDSDGEIWFPLLALPSQGKAFAKQWGNDDDWVGFWGRSFARPLGRAKAEMLVYFGLQHMTANAQNMLVAFDRKRGKKAKRVILRDVGDTLYNDHFFVALGRARGYYKQAWDEEANDPQGVTLTCQIGGGYEDPYMTRIATTPIFFFPPFMGGDIAASGKPAKILAAWAVQHNRAFIEYMGEKIGYRADWQEDWKDGSDESLTDIGKAIRESPGFDKLTQSKYVKLYKKVNALEARQRWHLIREIEAECLAVGDKDTAKARLLVSAHDLLLSSEVEGYVKSPEGKKRLADYHKNHPQIIDLQLVEDRGSRSVNEGLCCSMCGKKHGSKESTFLGNWHRCGTCSRAYCNTCGKWWLSRAVLFERARVCEYCAGKTELIG</sequence>
<dbReference type="InterPro" id="IPR011011">
    <property type="entry name" value="Znf_FYVE_PHD"/>
</dbReference>
<proteinExistence type="predicted"/>
<dbReference type="SUPFAM" id="SSF57903">
    <property type="entry name" value="FYVE/PHD zinc finger"/>
    <property type="match status" value="1"/>
</dbReference>
<dbReference type="EMBL" id="CP012670">
    <property type="protein sequence ID" value="AUX23300.1"/>
    <property type="molecule type" value="Genomic_DNA"/>
</dbReference>
<dbReference type="RefSeq" id="WP_129348365.1">
    <property type="nucleotide sequence ID" value="NZ_CP012670.1"/>
</dbReference>
<gene>
    <name evidence="1" type="ORF">SOCEGT47_038230</name>
</gene>
<reference evidence="1 2" key="1">
    <citation type="submission" date="2015-09" db="EMBL/GenBank/DDBJ databases">
        <title>Sorangium comparison.</title>
        <authorList>
            <person name="Zaburannyi N."/>
            <person name="Bunk B."/>
            <person name="Overmann J."/>
            <person name="Mueller R."/>
        </authorList>
    </citation>
    <scope>NUCLEOTIDE SEQUENCE [LARGE SCALE GENOMIC DNA]</scope>
    <source>
        <strain evidence="1 2">So ceGT47</strain>
    </source>
</reference>
<accession>A0A4P2Q236</accession>
<dbReference type="Proteomes" id="UP000295781">
    <property type="component" value="Chromosome"/>
</dbReference>
<protein>
    <submittedName>
        <fullName evidence="1">Uncharacterized protein</fullName>
    </submittedName>
</protein>
<dbReference type="AlphaFoldDB" id="A0A4P2Q236"/>
<evidence type="ECO:0000313" key="1">
    <source>
        <dbReference type="EMBL" id="AUX23300.1"/>
    </source>
</evidence>